<dbReference type="Proteomes" id="UP000002162">
    <property type="component" value="Chromosome"/>
</dbReference>
<reference evidence="6 7" key="1">
    <citation type="submission" date="2008-02" db="EMBL/GenBank/DDBJ databases">
        <title>Genome sequence of Ureaplasma parvum serovar 3.</title>
        <authorList>
            <person name="Methe B.A."/>
            <person name="Glass J."/>
            <person name="Waites K."/>
            <person name="Shrivastava S."/>
        </authorList>
    </citation>
    <scope>NUCLEOTIDE SEQUENCE [LARGE SCALE GENOMIC DNA]</scope>
    <source>
        <strain evidence="7">ATCC 27815 / 27 / NCTC 11736</strain>
    </source>
</reference>
<evidence type="ECO:0000313" key="7">
    <source>
        <dbReference type="Proteomes" id="UP000002162"/>
    </source>
</evidence>
<dbReference type="PIRSF" id="PIRSF006004">
    <property type="entry name" value="CHP00048"/>
    <property type="match status" value="1"/>
</dbReference>
<keyword evidence="2" id="KW-0408">Iron</keyword>
<dbReference type="AlphaFoldDB" id="A0A2C9DY41"/>
<evidence type="ECO:0000259" key="5">
    <source>
        <dbReference type="Pfam" id="PF21016"/>
    </source>
</evidence>
<comment type="cofactor">
    <cofactor evidence="1">
        <name>[4Fe-4S] cluster</name>
        <dbReference type="ChEBI" id="CHEBI:49883"/>
    </cofactor>
</comment>
<keyword evidence="4" id="KW-0808">Transferase</keyword>
<dbReference type="HOGENOM" id="CLU_029101_2_0_14"/>
<organism evidence="6 7">
    <name type="scientific">Ureaplasma parvum serovar 3 (strain ATCC 27815 / 27 / NCTC 11736)</name>
    <dbReference type="NCBI Taxonomy" id="505682"/>
    <lineage>
        <taxon>Bacteria</taxon>
        <taxon>Bacillati</taxon>
        <taxon>Mycoplasmatota</taxon>
        <taxon>Mycoplasmoidales</taxon>
        <taxon>Mycoplasmoidaceae</taxon>
        <taxon>Ureaplasma</taxon>
    </lineage>
</organism>
<dbReference type="InterPro" id="IPR048641">
    <property type="entry name" value="RlmN_N"/>
</dbReference>
<dbReference type="PANTHER" id="PTHR30544:SF5">
    <property type="entry name" value="RADICAL SAM CORE DOMAIN-CONTAINING PROTEIN"/>
    <property type="match status" value="1"/>
</dbReference>
<dbReference type="GO" id="GO:0008173">
    <property type="term" value="F:RNA methyltransferase activity"/>
    <property type="evidence" value="ECO:0007669"/>
    <property type="project" value="InterPro"/>
</dbReference>
<dbReference type="Pfam" id="PF21016">
    <property type="entry name" value="RlmN_N"/>
    <property type="match status" value="1"/>
</dbReference>
<dbReference type="InterPro" id="IPR013785">
    <property type="entry name" value="Aldolase_TIM"/>
</dbReference>
<dbReference type="GeneID" id="29672673"/>
<dbReference type="InterPro" id="IPR004383">
    <property type="entry name" value="rRNA_lsu_MTrfase_RlmN/Cfr"/>
</dbReference>
<name>A0A2C9DY41_UREP2</name>
<sequence>MKLNNHNLKEIYSLSLNELKEELFKLGLKSFISKQIYSWIYQKRIFNFDKFSNIAKNNVIILKENFSNNLLKINSYQSNSDGSIKFEFLTDKNLIINCMIIKFKNGFLIKINPFGINFKKEIINLSTNELVLQILLIQQFLDQRKLGNITNVIIKGLQDSLLNMDVVSNFINIINNENGLNIGKRKIAVWTSGINVDLIKWGQLQNQIELIISMNASNSLIYQKIMLKKLNQNWSFLKLIEQIKAYTKITNNRVVLEYLLIDKINDDLNYANELVELLKNILCYVLLIPYNLNNYRTSANLDDFFNILSVNKIRISKRIRKSNDLDISFKQLKIKE</sequence>
<dbReference type="PANTHER" id="PTHR30544">
    <property type="entry name" value="23S RRNA METHYLTRANSFERASE"/>
    <property type="match status" value="1"/>
</dbReference>
<dbReference type="GO" id="GO:0030488">
    <property type="term" value="P:tRNA methylation"/>
    <property type="evidence" value="ECO:0007669"/>
    <property type="project" value="TreeGrafter"/>
</dbReference>
<dbReference type="SMR" id="A0A2C9DY41"/>
<proteinExistence type="predicted"/>
<evidence type="ECO:0000256" key="4">
    <source>
        <dbReference type="ARBA" id="ARBA00022679"/>
    </source>
</evidence>
<dbReference type="GO" id="GO:0051539">
    <property type="term" value="F:4 iron, 4 sulfur cluster binding"/>
    <property type="evidence" value="ECO:0007669"/>
    <property type="project" value="UniProtKB-KW"/>
</dbReference>
<evidence type="ECO:0000256" key="2">
    <source>
        <dbReference type="ARBA" id="ARBA00022485"/>
    </source>
</evidence>
<gene>
    <name evidence="6" type="ordered locus">UPA3_0221</name>
</gene>
<dbReference type="KEGG" id="upa:UPA3_0221"/>
<evidence type="ECO:0000313" key="6">
    <source>
        <dbReference type="EMBL" id="ACA32768.1"/>
    </source>
</evidence>
<dbReference type="EMBL" id="CP000942">
    <property type="protein sequence ID" value="ACA32768.1"/>
    <property type="molecule type" value="Genomic_DNA"/>
</dbReference>
<keyword evidence="2" id="KW-0479">Metal-binding</keyword>
<dbReference type="GO" id="GO:0070475">
    <property type="term" value="P:rRNA base methylation"/>
    <property type="evidence" value="ECO:0007669"/>
    <property type="project" value="TreeGrafter"/>
</dbReference>
<protein>
    <recommendedName>
        <fullName evidence="5">Dual-specificity RNA methyltransferase RlmN N-terminal domain-containing protein</fullName>
    </recommendedName>
</protein>
<keyword evidence="3" id="KW-0698">rRNA processing</keyword>
<dbReference type="Gene3D" id="3.20.20.70">
    <property type="entry name" value="Aldolase class I"/>
    <property type="match status" value="1"/>
</dbReference>
<keyword evidence="2" id="KW-0411">Iron-sulfur</keyword>
<feature type="domain" description="Dual-specificity RNA methyltransferase RlmN N-terminal" evidence="5">
    <location>
        <begin position="11"/>
        <end position="57"/>
    </location>
</feature>
<dbReference type="InterPro" id="IPR040072">
    <property type="entry name" value="Methyltransferase_A"/>
</dbReference>
<dbReference type="Gene3D" id="1.10.150.530">
    <property type="match status" value="1"/>
</dbReference>
<keyword evidence="2" id="KW-0004">4Fe-4S</keyword>
<accession>A0A2C9DY41</accession>
<evidence type="ECO:0000256" key="3">
    <source>
        <dbReference type="ARBA" id="ARBA00022552"/>
    </source>
</evidence>
<dbReference type="RefSeq" id="WP_006689138.1">
    <property type="nucleotide sequence ID" value="NC_010503.1"/>
</dbReference>
<dbReference type="GO" id="GO:0005737">
    <property type="term" value="C:cytoplasm"/>
    <property type="evidence" value="ECO:0007669"/>
    <property type="project" value="UniProtKB-SubCell"/>
</dbReference>
<evidence type="ECO:0000256" key="1">
    <source>
        <dbReference type="ARBA" id="ARBA00001966"/>
    </source>
</evidence>